<feature type="domain" description="Helicase ATP-binding" evidence="1">
    <location>
        <begin position="17"/>
        <end position="134"/>
    </location>
</feature>
<accession>A0ABX1L2B4</accession>
<keyword evidence="3" id="KW-1185">Reference proteome</keyword>
<name>A0ABX1L2B4_9LACO</name>
<dbReference type="PANTHER" id="PTHR47396">
    <property type="entry name" value="TYPE I RESTRICTION ENZYME ECOKI R PROTEIN"/>
    <property type="match status" value="1"/>
</dbReference>
<dbReference type="InterPro" id="IPR050742">
    <property type="entry name" value="Helicase_Restrict-Modif_Enz"/>
</dbReference>
<dbReference type="InterPro" id="IPR027417">
    <property type="entry name" value="P-loop_NTPase"/>
</dbReference>
<dbReference type="InterPro" id="IPR006935">
    <property type="entry name" value="Helicase/UvrB_N"/>
</dbReference>
<dbReference type="EMBL" id="JAAXLJ010000040">
    <property type="protein sequence ID" value="NLR19640.1"/>
    <property type="molecule type" value="Genomic_DNA"/>
</dbReference>
<organism evidence="2 3">
    <name type="scientific">Secundilactobacillus angelensis</name>
    <dbReference type="NCBI Taxonomy" id="2722706"/>
    <lineage>
        <taxon>Bacteria</taxon>
        <taxon>Bacillati</taxon>
        <taxon>Bacillota</taxon>
        <taxon>Bacilli</taxon>
        <taxon>Lactobacillales</taxon>
        <taxon>Lactobacillaceae</taxon>
        <taxon>Secundilactobacillus</taxon>
    </lineage>
</organism>
<reference evidence="2 3" key="1">
    <citation type="submission" date="2020-04" db="EMBL/GenBank/DDBJ databases">
        <title>A novel species of genus Lactobacillus that was isolated from fermented food Zha-chili.</title>
        <authorList>
            <person name="Zhang Z."/>
        </authorList>
    </citation>
    <scope>NUCLEOTIDE SEQUENCE [LARGE SCALE GENOMIC DNA]</scope>
    <source>
        <strain evidence="3">HBUAS51383</strain>
    </source>
</reference>
<dbReference type="RefSeq" id="WP_168926181.1">
    <property type="nucleotide sequence ID" value="NZ_JAAXLJ010000040.1"/>
</dbReference>
<feature type="non-terminal residue" evidence="2">
    <location>
        <position position="167"/>
    </location>
</feature>
<dbReference type="Gene3D" id="3.40.50.300">
    <property type="entry name" value="P-loop containing nucleotide triphosphate hydrolases"/>
    <property type="match status" value="1"/>
</dbReference>
<keyword evidence="2" id="KW-0547">Nucleotide-binding</keyword>
<dbReference type="InterPro" id="IPR014001">
    <property type="entry name" value="Helicase_ATP-bd"/>
</dbReference>
<proteinExistence type="predicted"/>
<keyword evidence="2" id="KW-0347">Helicase</keyword>
<protein>
    <submittedName>
        <fullName evidence="2">DEAD/DEAH box helicase family protein</fullName>
    </submittedName>
</protein>
<dbReference type="PROSITE" id="PS51192">
    <property type="entry name" value="HELICASE_ATP_BIND_1"/>
    <property type="match status" value="1"/>
</dbReference>
<keyword evidence="2" id="KW-0067">ATP-binding</keyword>
<sequence length="167" mass="18878">MYQLHPYQKTLVSQARQALRKGSHSVLLQSPAGSGKSVIIAEIARLAVKKGGTVMFMVHRKELVRQIKDSFRENEVDLSQCIISTVGKIANRLDTLPKPSLIITDESHHSLAKTYVKIYAHFSDVPRLGFSATPWRLNGKGLHDVYDTMVEGPRIDWLIENYYLAPY</sequence>
<dbReference type="Proteomes" id="UP000763447">
    <property type="component" value="Unassembled WGS sequence"/>
</dbReference>
<dbReference type="PANTHER" id="PTHR47396:SF1">
    <property type="entry name" value="ATP-DEPENDENT HELICASE IRC3-RELATED"/>
    <property type="match status" value="1"/>
</dbReference>
<dbReference type="SMART" id="SM00487">
    <property type="entry name" value="DEXDc"/>
    <property type="match status" value="1"/>
</dbReference>
<evidence type="ECO:0000313" key="3">
    <source>
        <dbReference type="Proteomes" id="UP000763447"/>
    </source>
</evidence>
<evidence type="ECO:0000313" key="2">
    <source>
        <dbReference type="EMBL" id="NLR19640.1"/>
    </source>
</evidence>
<evidence type="ECO:0000259" key="1">
    <source>
        <dbReference type="PROSITE" id="PS51192"/>
    </source>
</evidence>
<keyword evidence="2" id="KW-0378">Hydrolase</keyword>
<gene>
    <name evidence="2" type="ORF">HC026_12155</name>
</gene>
<dbReference type="Pfam" id="PF04851">
    <property type="entry name" value="ResIII"/>
    <property type="match status" value="1"/>
</dbReference>
<dbReference type="SUPFAM" id="SSF52540">
    <property type="entry name" value="P-loop containing nucleoside triphosphate hydrolases"/>
    <property type="match status" value="1"/>
</dbReference>
<comment type="caution">
    <text evidence="2">The sequence shown here is derived from an EMBL/GenBank/DDBJ whole genome shotgun (WGS) entry which is preliminary data.</text>
</comment>
<dbReference type="GO" id="GO:0004386">
    <property type="term" value="F:helicase activity"/>
    <property type="evidence" value="ECO:0007669"/>
    <property type="project" value="UniProtKB-KW"/>
</dbReference>